<dbReference type="GeneID" id="89509372"/>
<dbReference type="AlphaFoldDB" id="A0A1M5T1Y2"/>
<dbReference type="EMBL" id="FQXK01000004">
    <property type="protein sequence ID" value="SHH44804.1"/>
    <property type="molecule type" value="Genomic_DNA"/>
</dbReference>
<reference evidence="3" key="1">
    <citation type="submission" date="2016-11" db="EMBL/GenBank/DDBJ databases">
        <authorList>
            <person name="Varghese N."/>
            <person name="Submissions S."/>
        </authorList>
    </citation>
    <scope>NUCLEOTIDE SEQUENCE [LARGE SCALE GENOMIC DNA]</scope>
    <source>
        <strain evidence="3">DSM 3071</strain>
    </source>
</reference>
<dbReference type="Proteomes" id="UP000184278">
    <property type="component" value="Unassembled WGS sequence"/>
</dbReference>
<keyword evidence="1" id="KW-1133">Transmembrane helix</keyword>
<dbReference type="InterPro" id="IPR008875">
    <property type="entry name" value="TraX"/>
</dbReference>
<protein>
    <submittedName>
        <fullName evidence="2">TraX protein</fullName>
    </submittedName>
</protein>
<feature type="transmembrane region" description="Helical" evidence="1">
    <location>
        <begin position="21"/>
        <end position="40"/>
    </location>
</feature>
<feature type="transmembrane region" description="Helical" evidence="1">
    <location>
        <begin position="86"/>
        <end position="119"/>
    </location>
</feature>
<sequence>MPIFSFCIAEGYIHTRDRKKYILRLLIFALISEIPFDLAFEGKIGLSHQNIMLTFFLAVLALYFFDLIRGEVKEDTGKYSMGRTIPGIFVIVAMAVAALLLKADYTIFAVVTVFLFYVFKDAKYFIRSAVGVAFLALTRTMGYYCTTGLSIIPLLLYNGKRGRGLKWLFYVFYPGHLLVLYVIKLALSGQ</sequence>
<feature type="transmembrane region" description="Helical" evidence="1">
    <location>
        <begin position="46"/>
        <end position="65"/>
    </location>
</feature>
<keyword evidence="1" id="KW-0812">Transmembrane</keyword>
<keyword evidence="3" id="KW-1185">Reference proteome</keyword>
<proteinExistence type="predicted"/>
<dbReference type="STRING" id="1121131.SAMN02745229_00468"/>
<dbReference type="RefSeq" id="WP_242951130.1">
    <property type="nucleotide sequence ID" value="NZ_FQXK01000004.1"/>
</dbReference>
<accession>A0A1M5T1Y2</accession>
<organism evidence="2 3">
    <name type="scientific">Butyrivibrio fibrisolvens DSM 3071</name>
    <dbReference type="NCBI Taxonomy" id="1121131"/>
    <lineage>
        <taxon>Bacteria</taxon>
        <taxon>Bacillati</taxon>
        <taxon>Bacillota</taxon>
        <taxon>Clostridia</taxon>
        <taxon>Lachnospirales</taxon>
        <taxon>Lachnospiraceae</taxon>
        <taxon>Butyrivibrio</taxon>
    </lineage>
</organism>
<evidence type="ECO:0000256" key="1">
    <source>
        <dbReference type="SAM" id="Phobius"/>
    </source>
</evidence>
<gene>
    <name evidence="2" type="ORF">SAMN02745229_00468</name>
</gene>
<feature type="transmembrane region" description="Helical" evidence="1">
    <location>
        <begin position="125"/>
        <end position="155"/>
    </location>
</feature>
<evidence type="ECO:0000313" key="3">
    <source>
        <dbReference type="Proteomes" id="UP000184278"/>
    </source>
</evidence>
<evidence type="ECO:0000313" key="2">
    <source>
        <dbReference type="EMBL" id="SHH44804.1"/>
    </source>
</evidence>
<feature type="transmembrane region" description="Helical" evidence="1">
    <location>
        <begin position="167"/>
        <end position="187"/>
    </location>
</feature>
<keyword evidence="1" id="KW-0472">Membrane</keyword>
<name>A0A1M5T1Y2_BUTFI</name>
<dbReference type="Pfam" id="PF05857">
    <property type="entry name" value="TraX"/>
    <property type="match status" value="1"/>
</dbReference>